<evidence type="ECO:0000313" key="13">
    <source>
        <dbReference type="EMBL" id="GCB62542.1"/>
    </source>
</evidence>
<organism evidence="13 14">
    <name type="scientific">Scyliorhinus torazame</name>
    <name type="common">Cloudy catshark</name>
    <name type="synonym">Catulus torazame</name>
    <dbReference type="NCBI Taxonomy" id="75743"/>
    <lineage>
        <taxon>Eukaryota</taxon>
        <taxon>Metazoa</taxon>
        <taxon>Chordata</taxon>
        <taxon>Craniata</taxon>
        <taxon>Vertebrata</taxon>
        <taxon>Chondrichthyes</taxon>
        <taxon>Elasmobranchii</taxon>
        <taxon>Galeomorphii</taxon>
        <taxon>Galeoidea</taxon>
        <taxon>Carcharhiniformes</taxon>
        <taxon>Scyliorhinidae</taxon>
        <taxon>Scyliorhinus</taxon>
    </lineage>
</organism>
<dbReference type="AlphaFoldDB" id="A0A401NNV5"/>
<keyword evidence="14" id="KW-1185">Reference proteome</keyword>
<feature type="chain" id="PRO_5019170821" description="Neurotensin/neuromedin N" evidence="12">
    <location>
        <begin position="19"/>
        <end position="91"/>
    </location>
</feature>
<keyword evidence="5" id="KW-0964">Secreted</keyword>
<evidence type="ECO:0000256" key="10">
    <source>
        <dbReference type="ARBA" id="ARBA00025449"/>
    </source>
</evidence>
<name>A0A401NNV5_SCYTO</name>
<dbReference type="Proteomes" id="UP000288216">
    <property type="component" value="Unassembled WGS sequence"/>
</dbReference>
<dbReference type="PANTHER" id="PTHR15356">
    <property type="entry name" value="NEUROTENSIN/NEUROMEDIN N"/>
    <property type="match status" value="1"/>
</dbReference>
<comment type="subcellular location">
    <subcellularLocation>
        <location evidence="1">Cytoplasmic vesicle</location>
        <location evidence="1">Secretory vesicle</location>
    </subcellularLocation>
    <subcellularLocation>
        <location evidence="2">Secreted</location>
    </subcellularLocation>
</comment>
<keyword evidence="7 12" id="KW-0732">Signal</keyword>
<evidence type="ECO:0000256" key="2">
    <source>
        <dbReference type="ARBA" id="ARBA00004613"/>
    </source>
</evidence>
<dbReference type="GO" id="GO:0005576">
    <property type="term" value="C:extracellular region"/>
    <property type="evidence" value="ECO:0007669"/>
    <property type="project" value="UniProtKB-SubCell"/>
</dbReference>
<evidence type="ECO:0000256" key="4">
    <source>
        <dbReference type="ARBA" id="ARBA00016213"/>
    </source>
</evidence>
<reference evidence="13 14" key="1">
    <citation type="journal article" date="2018" name="Nat. Ecol. Evol.">
        <title>Shark genomes provide insights into elasmobranch evolution and the origin of vertebrates.</title>
        <authorList>
            <person name="Hara Y"/>
            <person name="Yamaguchi K"/>
            <person name="Onimaru K"/>
            <person name="Kadota M"/>
            <person name="Koyanagi M"/>
            <person name="Keeley SD"/>
            <person name="Tatsumi K"/>
            <person name="Tanaka K"/>
            <person name="Motone F"/>
            <person name="Kageyama Y"/>
            <person name="Nozu R"/>
            <person name="Adachi N"/>
            <person name="Nishimura O"/>
            <person name="Nakagawa R"/>
            <person name="Tanegashima C"/>
            <person name="Kiyatake I"/>
            <person name="Matsumoto R"/>
            <person name="Murakumo K"/>
            <person name="Nishida K"/>
            <person name="Terakita A"/>
            <person name="Kuratani S"/>
            <person name="Sato K"/>
            <person name="Hyodo S Kuraku.S."/>
        </authorList>
    </citation>
    <scope>NUCLEOTIDE SEQUENCE [LARGE SCALE GENOMIC DNA]</scope>
</reference>
<evidence type="ECO:0000256" key="8">
    <source>
        <dbReference type="ARBA" id="ARBA00022858"/>
    </source>
</evidence>
<dbReference type="STRING" id="75743.A0A401NNV5"/>
<evidence type="ECO:0000256" key="12">
    <source>
        <dbReference type="SAM" id="SignalP"/>
    </source>
</evidence>
<dbReference type="OMA" id="FQAHQDY"/>
<dbReference type="EMBL" id="BFAA01001253">
    <property type="protein sequence ID" value="GCB62542.1"/>
    <property type="molecule type" value="Genomic_DNA"/>
</dbReference>
<dbReference type="GO" id="GO:0005184">
    <property type="term" value="F:neuropeptide hormone activity"/>
    <property type="evidence" value="ECO:0007669"/>
    <property type="project" value="InterPro"/>
</dbReference>
<keyword evidence="9" id="KW-0968">Cytoplasmic vesicle</keyword>
<protein>
    <recommendedName>
        <fullName evidence="4">Neurotensin/neuromedin N</fullName>
    </recommendedName>
</protein>
<keyword evidence="8" id="KW-0838">Vasoactive</keyword>
<dbReference type="GO" id="GO:0030133">
    <property type="term" value="C:transport vesicle"/>
    <property type="evidence" value="ECO:0007669"/>
    <property type="project" value="UniProtKB-SubCell"/>
</dbReference>
<dbReference type="OrthoDB" id="9929102at2759"/>
<sequence length="91" mass="10860">MWLLLFLSSNAVCSVSTAYTETTPTKGDLLDHLYALQLFQAHQDYGHHEDSEYKKEKQGKRKYPYILKRQVRIGKFRRPYILKRNSVFFMN</sequence>
<dbReference type="Pfam" id="PF07421">
    <property type="entry name" value="Pro-NT_NN"/>
    <property type="match status" value="1"/>
</dbReference>
<gene>
    <name evidence="13" type="ORF">scyTo_0004264</name>
</gene>
<feature type="signal peptide" evidence="12">
    <location>
        <begin position="1"/>
        <end position="18"/>
    </location>
</feature>
<dbReference type="GO" id="GO:0097746">
    <property type="term" value="P:blood vessel diameter maintenance"/>
    <property type="evidence" value="ECO:0007669"/>
    <property type="project" value="UniProtKB-KW"/>
</dbReference>
<dbReference type="InterPro" id="IPR008055">
    <property type="entry name" value="NeurotensiN"/>
</dbReference>
<accession>A0A401NNV5</accession>
<evidence type="ECO:0000256" key="11">
    <source>
        <dbReference type="ARBA" id="ARBA00046937"/>
    </source>
</evidence>
<evidence type="ECO:0000313" key="14">
    <source>
        <dbReference type="Proteomes" id="UP000288216"/>
    </source>
</evidence>
<evidence type="ECO:0000256" key="6">
    <source>
        <dbReference type="ARBA" id="ARBA00022685"/>
    </source>
</evidence>
<comment type="caution">
    <text evidence="13">The sequence shown here is derived from an EMBL/GenBank/DDBJ whole genome shotgun (WGS) entry which is preliminary data.</text>
</comment>
<evidence type="ECO:0000256" key="5">
    <source>
        <dbReference type="ARBA" id="ARBA00022525"/>
    </source>
</evidence>
<evidence type="ECO:0000256" key="7">
    <source>
        <dbReference type="ARBA" id="ARBA00022729"/>
    </source>
</evidence>
<proteinExistence type="inferred from homology"/>
<evidence type="ECO:0000256" key="3">
    <source>
        <dbReference type="ARBA" id="ARBA00009827"/>
    </source>
</evidence>
<dbReference type="PANTHER" id="PTHR15356:SF0">
    <property type="entry name" value="NEUROTENSIN_NEUROMEDIN N"/>
    <property type="match status" value="1"/>
</dbReference>
<evidence type="ECO:0000256" key="9">
    <source>
        <dbReference type="ARBA" id="ARBA00023329"/>
    </source>
</evidence>
<comment type="function">
    <text evidence="10">Neurotensin may play an endocrine or paracrine role in the regulation of fat metabolism. It causes contraction of smooth muscle.</text>
</comment>
<evidence type="ECO:0000256" key="1">
    <source>
        <dbReference type="ARBA" id="ARBA00004398"/>
    </source>
</evidence>
<comment type="subunit">
    <text evidence="11">Interacts with NTSR1. Interacts with SORT1. Interacts with SORL1.</text>
</comment>
<comment type="similarity">
    <text evidence="3">Belongs to the neurotensin family.</text>
</comment>
<keyword evidence="6" id="KW-0165">Cleavage on pair of basic residues</keyword>